<dbReference type="InterPro" id="IPR011992">
    <property type="entry name" value="EF-hand-dom_pair"/>
</dbReference>
<accession>A0A425D1I5</accession>
<dbReference type="PANTHER" id="PTHR20875:SF0">
    <property type="entry name" value="GH12158P"/>
    <property type="match status" value="1"/>
</dbReference>
<evidence type="ECO:0000313" key="2">
    <source>
        <dbReference type="Proteomes" id="UP000284702"/>
    </source>
</evidence>
<gene>
    <name evidence="1" type="ORF">B5M09_007862</name>
</gene>
<keyword evidence="2" id="KW-1185">Reference proteome</keyword>
<evidence type="ECO:0008006" key="3">
    <source>
        <dbReference type="Google" id="ProtNLM"/>
    </source>
</evidence>
<dbReference type="VEuPathDB" id="FungiDB:H257_15300"/>
<reference evidence="1" key="1">
    <citation type="submission" date="2018-07" db="EMBL/GenBank/DDBJ databases">
        <title>Annotation of Aphanomyces astaci genome assembly.</title>
        <authorList>
            <person name="Studholme D.J."/>
        </authorList>
    </citation>
    <scope>NUCLEOTIDE SEQUENCE [LARGE SCALE GENOMIC DNA]</scope>
    <source>
        <strain evidence="1">Pc</strain>
    </source>
</reference>
<dbReference type="Proteomes" id="UP000284702">
    <property type="component" value="Unassembled WGS sequence"/>
</dbReference>
<comment type="caution">
    <text evidence="1">The sequence shown here is derived from an EMBL/GenBank/DDBJ whole genome shotgun (WGS) entry which is preliminary data.</text>
</comment>
<name>A0A425D1I5_APHAT</name>
<evidence type="ECO:0000313" key="1">
    <source>
        <dbReference type="EMBL" id="RQM23109.1"/>
    </source>
</evidence>
<dbReference type="Gene3D" id="1.10.238.10">
    <property type="entry name" value="EF-hand"/>
    <property type="match status" value="1"/>
</dbReference>
<dbReference type="EMBL" id="MZMZ02003027">
    <property type="protein sequence ID" value="RQM23109.1"/>
    <property type="molecule type" value="Genomic_DNA"/>
</dbReference>
<dbReference type="AlphaFoldDB" id="A0A425D1I5"/>
<organism evidence="1 2">
    <name type="scientific">Aphanomyces astaci</name>
    <name type="common">Crayfish plague agent</name>
    <dbReference type="NCBI Taxonomy" id="112090"/>
    <lineage>
        <taxon>Eukaryota</taxon>
        <taxon>Sar</taxon>
        <taxon>Stramenopiles</taxon>
        <taxon>Oomycota</taxon>
        <taxon>Saprolegniomycetes</taxon>
        <taxon>Saprolegniales</taxon>
        <taxon>Verrucalvaceae</taxon>
        <taxon>Aphanomyces</taxon>
    </lineage>
</organism>
<proteinExistence type="predicted"/>
<protein>
    <recommendedName>
        <fullName evidence="3">EF-hand domain-containing protein</fullName>
    </recommendedName>
</protein>
<dbReference type="InterPro" id="IPR052603">
    <property type="entry name" value="EFCB6"/>
</dbReference>
<dbReference type="SUPFAM" id="SSF47473">
    <property type="entry name" value="EF-hand"/>
    <property type="match status" value="2"/>
</dbReference>
<dbReference type="PANTHER" id="PTHR20875">
    <property type="entry name" value="EF-HAND CALCIUM-BINDING DOMAIN-CONTAINING PROTEIN 6-RELATED"/>
    <property type="match status" value="1"/>
</dbReference>
<sequence>MVRSQFAAGLNAAGFVLSNVDVEILANEFKYAVETERDVDGAALVAWTRFADEIDAVFTVKGKVLAPDDEAAVVAAMQGMATFIQHQRLDIRPPFEDFDLSNQGFVSASKFNRVLSIFNLLPANAATARLLTVKFSERGNAPHLGVSSTCDVNYRAFLSALANLAPGKDDATTTVLPGAREFRLRQSHTEGDPLTAEAWRRHAKPAHAVAVESLLKDIRLQTDTKRIRLKQFFTESDRLRSGDISVAKFHTAISRSGLHVDANDILTLNSAFQSTTKPDLINYRAFVLAVESTAHVEGGSLCSYLRLHIKPFFEDYDRNCLMHVSKTQFASVLDMMQLGCTPQEISLLTSTYCVRHGREDNPDVNYLRFIQDVDQVYSHLNHPIGVKAAVKPIVK</sequence>